<evidence type="ECO:0000256" key="2">
    <source>
        <dbReference type="ARBA" id="ARBA00022840"/>
    </source>
</evidence>
<dbReference type="OMA" id="EYHKFCG"/>
<dbReference type="InterPro" id="IPR000719">
    <property type="entry name" value="Prot_kinase_dom"/>
</dbReference>
<keyword evidence="2" id="KW-0067">ATP-binding</keyword>
<dbReference type="Gene3D" id="1.10.510.10">
    <property type="entry name" value="Transferase(Phosphotransferase) domain 1"/>
    <property type="match status" value="1"/>
</dbReference>
<dbReference type="SMART" id="SM00220">
    <property type="entry name" value="S_TKc"/>
    <property type="match status" value="1"/>
</dbReference>
<dbReference type="PANTHER" id="PTHR24346">
    <property type="entry name" value="MAP/MICROTUBULE AFFINITY-REGULATING KINASE"/>
    <property type="match status" value="1"/>
</dbReference>
<organism evidence="4 5">
    <name type="scientific">Rhizopus microsporus</name>
    <dbReference type="NCBI Taxonomy" id="58291"/>
    <lineage>
        <taxon>Eukaryota</taxon>
        <taxon>Fungi</taxon>
        <taxon>Fungi incertae sedis</taxon>
        <taxon>Mucoromycota</taxon>
        <taxon>Mucoromycotina</taxon>
        <taxon>Mucoromycetes</taxon>
        <taxon>Mucorales</taxon>
        <taxon>Mucorineae</taxon>
        <taxon>Rhizopodaceae</taxon>
        <taxon>Rhizopus</taxon>
    </lineage>
</organism>
<dbReference type="PANTHER" id="PTHR24346:SF30">
    <property type="entry name" value="MATERNAL EMBRYONIC LEUCINE ZIPPER KINASE"/>
    <property type="match status" value="1"/>
</dbReference>
<dbReference type="VEuPathDB" id="FungiDB:BCV72DRAFT_239981"/>
<dbReference type="GO" id="GO:0004674">
    <property type="term" value="F:protein serine/threonine kinase activity"/>
    <property type="evidence" value="ECO:0007669"/>
    <property type="project" value="TreeGrafter"/>
</dbReference>
<keyword evidence="1" id="KW-0547">Nucleotide-binding</keyword>
<dbReference type="AlphaFoldDB" id="A0A1X0SB59"/>
<dbReference type="Pfam" id="PF00069">
    <property type="entry name" value="Pkinase"/>
    <property type="match status" value="1"/>
</dbReference>
<evidence type="ECO:0000313" key="5">
    <source>
        <dbReference type="Proteomes" id="UP000242381"/>
    </source>
</evidence>
<gene>
    <name evidence="4" type="ORF">BCV71DRAFT_55795</name>
</gene>
<dbReference type="GO" id="GO:0005524">
    <property type="term" value="F:ATP binding"/>
    <property type="evidence" value="ECO:0007669"/>
    <property type="project" value="UniProtKB-KW"/>
</dbReference>
<keyword evidence="4" id="KW-0418">Kinase</keyword>
<dbReference type="PROSITE" id="PS50011">
    <property type="entry name" value="PROTEIN_KINASE_DOM"/>
    <property type="match status" value="1"/>
</dbReference>
<dbReference type="GO" id="GO:0035556">
    <property type="term" value="P:intracellular signal transduction"/>
    <property type="evidence" value="ECO:0007669"/>
    <property type="project" value="TreeGrafter"/>
</dbReference>
<dbReference type="EMBL" id="KV921280">
    <property type="protein sequence ID" value="ORE21378.1"/>
    <property type="molecule type" value="Genomic_DNA"/>
</dbReference>
<dbReference type="InterPro" id="IPR011009">
    <property type="entry name" value="Kinase-like_dom_sf"/>
</dbReference>
<reference evidence="4 5" key="1">
    <citation type="journal article" date="2016" name="Proc. Natl. Acad. Sci. U.S.A.">
        <title>Lipid metabolic changes in an early divergent fungus govern the establishment of a mutualistic symbiosis with endobacteria.</title>
        <authorList>
            <person name="Lastovetsky O.A."/>
            <person name="Gaspar M.L."/>
            <person name="Mondo S.J."/>
            <person name="LaButti K.M."/>
            <person name="Sandor L."/>
            <person name="Grigoriev I.V."/>
            <person name="Henry S.A."/>
            <person name="Pawlowska T.E."/>
        </authorList>
    </citation>
    <scope>NUCLEOTIDE SEQUENCE [LARGE SCALE GENOMIC DNA]</scope>
    <source>
        <strain evidence="4 5">ATCC 11559</strain>
    </source>
</reference>
<evidence type="ECO:0000256" key="1">
    <source>
        <dbReference type="ARBA" id="ARBA00022741"/>
    </source>
</evidence>
<dbReference type="Proteomes" id="UP000242381">
    <property type="component" value="Unassembled WGS sequence"/>
</dbReference>
<protein>
    <submittedName>
        <fullName evidence="4">Kinase-like protein</fullName>
    </submittedName>
</protein>
<dbReference type="SUPFAM" id="SSF56112">
    <property type="entry name" value="Protein kinase-like (PK-like)"/>
    <property type="match status" value="1"/>
</dbReference>
<keyword evidence="4" id="KW-0808">Transferase</keyword>
<evidence type="ECO:0000313" key="4">
    <source>
        <dbReference type="EMBL" id="ORE21378.1"/>
    </source>
</evidence>
<feature type="domain" description="Protein kinase" evidence="3">
    <location>
        <begin position="1"/>
        <end position="288"/>
    </location>
</feature>
<proteinExistence type="predicted"/>
<sequence>MPNKLLPNKIKTWWQQRFNNKQDTLDWRSLSPDHPPLPFLSPETLPSTIINSSILQMESSPIQHHSSIMIATNSSHKARKDQPITTPLFPILEESETMVTEESCSNVNQNTTTIQRSPETSSTCSTPSFHPPTSLSILDCVGDEDKCKQLFARMIVEMRQDHAKPSHLSLSFDTNGNIHTLHMLIQGQVNHQKFDGVSQCLPPEVMNNHYNSEKADVWMLGIHLYKLLTGKYPFYASNDQQLFKKMLHTNFSIPNELSEDAKDILRRMLAPDLRNRASLDLIIYHPWLKPYMHILLPDHNRPPRQQPAFTPQGKKRSRFKPLRQVLLLFLHGPFPPPKKPYRDLSHLGTRDSVFARQRQM</sequence>
<dbReference type="GO" id="GO:0005737">
    <property type="term" value="C:cytoplasm"/>
    <property type="evidence" value="ECO:0007669"/>
    <property type="project" value="TreeGrafter"/>
</dbReference>
<name>A0A1X0SB59_RHIZD</name>
<evidence type="ECO:0000259" key="3">
    <source>
        <dbReference type="PROSITE" id="PS50011"/>
    </source>
</evidence>
<accession>A0A1X0SB59</accession>